<dbReference type="AlphaFoldDB" id="A0AAV1GV80"/>
<dbReference type="EMBL" id="OY660879">
    <property type="protein sequence ID" value="CAJ1076494.1"/>
    <property type="molecule type" value="Genomic_DNA"/>
</dbReference>
<protein>
    <submittedName>
        <fullName evidence="2">Uncharacterized protein LOC124850789 isoform X2</fullName>
    </submittedName>
</protein>
<sequence length="195" mass="21922">MHLKYVTVCSGLWHKSCLRRITDGDLHGLLEYSGKELLADENSSSEDSLSDKDYIPDSESLEEDHDDSDASLPLAESPKKAVQLKKKPGLPDILASCALDLSSKAVQNTPHGYQPYNDNVAEELDSVKSVKDSSKDKLEGRAEFDNQEEPHLTMCIKNYCFICGKPQSKISRHLRTHKPHPEIVHAFSLRKSERF</sequence>
<gene>
    <name evidence="2" type="ORF">XNOV1_A018973</name>
</gene>
<proteinExistence type="predicted"/>
<evidence type="ECO:0000313" key="2">
    <source>
        <dbReference type="EMBL" id="CAJ1076494.1"/>
    </source>
</evidence>
<evidence type="ECO:0000313" key="3">
    <source>
        <dbReference type="Proteomes" id="UP001178508"/>
    </source>
</evidence>
<feature type="compositionally biased region" description="Acidic residues" evidence="1">
    <location>
        <begin position="59"/>
        <end position="69"/>
    </location>
</feature>
<organism evidence="2 3">
    <name type="scientific">Xyrichtys novacula</name>
    <name type="common">Pearly razorfish</name>
    <name type="synonym">Hemipteronotus novacula</name>
    <dbReference type="NCBI Taxonomy" id="13765"/>
    <lineage>
        <taxon>Eukaryota</taxon>
        <taxon>Metazoa</taxon>
        <taxon>Chordata</taxon>
        <taxon>Craniata</taxon>
        <taxon>Vertebrata</taxon>
        <taxon>Euteleostomi</taxon>
        <taxon>Actinopterygii</taxon>
        <taxon>Neopterygii</taxon>
        <taxon>Teleostei</taxon>
        <taxon>Neoteleostei</taxon>
        <taxon>Acanthomorphata</taxon>
        <taxon>Eupercaria</taxon>
        <taxon>Labriformes</taxon>
        <taxon>Labridae</taxon>
        <taxon>Xyrichtys</taxon>
    </lineage>
</organism>
<reference evidence="2" key="1">
    <citation type="submission" date="2023-08" db="EMBL/GenBank/DDBJ databases">
        <authorList>
            <person name="Alioto T."/>
            <person name="Alioto T."/>
            <person name="Gomez Garrido J."/>
        </authorList>
    </citation>
    <scope>NUCLEOTIDE SEQUENCE</scope>
</reference>
<dbReference type="Proteomes" id="UP001178508">
    <property type="component" value="Chromosome 16"/>
</dbReference>
<evidence type="ECO:0000256" key="1">
    <source>
        <dbReference type="SAM" id="MobiDB-lite"/>
    </source>
</evidence>
<keyword evidence="3" id="KW-1185">Reference proteome</keyword>
<feature type="region of interest" description="Disordered" evidence="1">
    <location>
        <begin position="39"/>
        <end position="78"/>
    </location>
</feature>
<accession>A0AAV1GV80</accession>
<name>A0AAV1GV80_XYRNO</name>